<feature type="compositionally biased region" description="Low complexity" evidence="1">
    <location>
        <begin position="100"/>
        <end position="115"/>
    </location>
</feature>
<evidence type="ECO:0000313" key="2">
    <source>
        <dbReference type="EMBL" id="KIO33292.1"/>
    </source>
</evidence>
<keyword evidence="3" id="KW-1185">Reference proteome</keyword>
<dbReference type="HOGENOM" id="CLU_1511707_0_0_1"/>
<accession>A0A0C3MI08</accession>
<dbReference type="Proteomes" id="UP000054248">
    <property type="component" value="Unassembled WGS sequence"/>
</dbReference>
<evidence type="ECO:0000313" key="3">
    <source>
        <dbReference type="Proteomes" id="UP000054248"/>
    </source>
</evidence>
<proteinExistence type="predicted"/>
<feature type="compositionally biased region" description="Acidic residues" evidence="1">
    <location>
        <begin position="116"/>
        <end position="126"/>
    </location>
</feature>
<reference evidence="3" key="2">
    <citation type="submission" date="2015-01" db="EMBL/GenBank/DDBJ databases">
        <title>Evolutionary Origins and Diversification of the Mycorrhizal Mutualists.</title>
        <authorList>
            <consortium name="DOE Joint Genome Institute"/>
            <consortium name="Mycorrhizal Genomics Consortium"/>
            <person name="Kohler A."/>
            <person name="Kuo A."/>
            <person name="Nagy L.G."/>
            <person name="Floudas D."/>
            <person name="Copeland A."/>
            <person name="Barry K.W."/>
            <person name="Cichocki N."/>
            <person name="Veneault-Fourrey C."/>
            <person name="LaButti K."/>
            <person name="Lindquist E.A."/>
            <person name="Lipzen A."/>
            <person name="Lundell T."/>
            <person name="Morin E."/>
            <person name="Murat C."/>
            <person name="Riley R."/>
            <person name="Ohm R."/>
            <person name="Sun H."/>
            <person name="Tunlid A."/>
            <person name="Henrissat B."/>
            <person name="Grigoriev I.V."/>
            <person name="Hibbett D.S."/>
            <person name="Martin F."/>
        </authorList>
    </citation>
    <scope>NUCLEOTIDE SEQUENCE [LARGE SCALE GENOMIC DNA]</scope>
    <source>
        <strain evidence="3">MUT 4182</strain>
    </source>
</reference>
<gene>
    <name evidence="2" type="ORF">M407DRAFT_241103</name>
</gene>
<protein>
    <submittedName>
        <fullName evidence="2">Uncharacterized protein</fullName>
    </submittedName>
</protein>
<name>A0A0C3MI08_9AGAM</name>
<organism evidence="2 3">
    <name type="scientific">Tulasnella calospora MUT 4182</name>
    <dbReference type="NCBI Taxonomy" id="1051891"/>
    <lineage>
        <taxon>Eukaryota</taxon>
        <taxon>Fungi</taxon>
        <taxon>Dikarya</taxon>
        <taxon>Basidiomycota</taxon>
        <taxon>Agaricomycotina</taxon>
        <taxon>Agaricomycetes</taxon>
        <taxon>Cantharellales</taxon>
        <taxon>Tulasnellaceae</taxon>
        <taxon>Tulasnella</taxon>
    </lineage>
</organism>
<dbReference type="AlphaFoldDB" id="A0A0C3MI08"/>
<reference evidence="2 3" key="1">
    <citation type="submission" date="2014-04" db="EMBL/GenBank/DDBJ databases">
        <authorList>
            <consortium name="DOE Joint Genome Institute"/>
            <person name="Kuo A."/>
            <person name="Girlanda M."/>
            <person name="Perotto S."/>
            <person name="Kohler A."/>
            <person name="Nagy L.G."/>
            <person name="Floudas D."/>
            <person name="Copeland A."/>
            <person name="Barry K.W."/>
            <person name="Cichocki N."/>
            <person name="Veneault-Fourrey C."/>
            <person name="LaButti K."/>
            <person name="Lindquist E.A."/>
            <person name="Lipzen A."/>
            <person name="Lundell T."/>
            <person name="Morin E."/>
            <person name="Murat C."/>
            <person name="Sun H."/>
            <person name="Tunlid A."/>
            <person name="Henrissat B."/>
            <person name="Grigoriev I.V."/>
            <person name="Hibbett D.S."/>
            <person name="Martin F."/>
            <person name="Nordberg H.P."/>
            <person name="Cantor M.N."/>
            <person name="Hua S.X."/>
        </authorList>
    </citation>
    <scope>NUCLEOTIDE SEQUENCE [LARGE SCALE GENOMIC DNA]</scope>
    <source>
        <strain evidence="2 3">MUT 4182</strain>
    </source>
</reference>
<feature type="region of interest" description="Disordered" evidence="1">
    <location>
        <begin position="45"/>
        <end position="139"/>
    </location>
</feature>
<dbReference type="OrthoDB" id="3187546at2759"/>
<feature type="compositionally biased region" description="Polar residues" evidence="1">
    <location>
        <begin position="45"/>
        <end position="65"/>
    </location>
</feature>
<evidence type="ECO:0000256" key="1">
    <source>
        <dbReference type="SAM" id="MobiDB-lite"/>
    </source>
</evidence>
<dbReference type="EMBL" id="KN822949">
    <property type="protein sequence ID" value="KIO33292.1"/>
    <property type="molecule type" value="Genomic_DNA"/>
</dbReference>
<sequence length="178" mass="19949">MSQSDLFREMTRKVLAAKLSAHRRKTYLAEYEARRAILRQQFNLDNDSKNAVPNNSLGLANVSSQSPPPGLSQRPGHRWTPSHSEKEVNSVPDSPELLDMDSCSSSDSSGSNPFDDPVEDEWEIEFDSGSKTLSEKEKKDMEDMVTGWINGEYDEQQLADAGIVMRVTNRQGKSATWP</sequence>